<sequence>MLTTRILKTSSLLIETLITVTGGISDLSSSDGGGQTIGRSPQTAATNVGPGVASARFLVASGQFQRGGTSTGQQPTAGNSRGVANLCCFSCGEVGHRQAACPRGPGPKSLFTEDVGETETLEGFEDQPMYDTEKAGVEQYVRVSFCGGYG</sequence>
<dbReference type="SUPFAM" id="SSF57756">
    <property type="entry name" value="Retrovirus zinc finger-like domains"/>
    <property type="match status" value="1"/>
</dbReference>
<dbReference type="GO" id="GO:0008270">
    <property type="term" value="F:zinc ion binding"/>
    <property type="evidence" value="ECO:0007669"/>
    <property type="project" value="UniProtKB-KW"/>
</dbReference>
<organism evidence="4 5">
    <name type="scientific">Striga asiatica</name>
    <name type="common">Asiatic witchweed</name>
    <name type="synonym">Buchnera asiatica</name>
    <dbReference type="NCBI Taxonomy" id="4170"/>
    <lineage>
        <taxon>Eukaryota</taxon>
        <taxon>Viridiplantae</taxon>
        <taxon>Streptophyta</taxon>
        <taxon>Embryophyta</taxon>
        <taxon>Tracheophyta</taxon>
        <taxon>Spermatophyta</taxon>
        <taxon>Magnoliopsida</taxon>
        <taxon>eudicotyledons</taxon>
        <taxon>Gunneridae</taxon>
        <taxon>Pentapetalae</taxon>
        <taxon>asterids</taxon>
        <taxon>lamiids</taxon>
        <taxon>Lamiales</taxon>
        <taxon>Orobanchaceae</taxon>
        <taxon>Buchnereae</taxon>
        <taxon>Striga</taxon>
    </lineage>
</organism>
<dbReference type="GO" id="GO:0003676">
    <property type="term" value="F:nucleic acid binding"/>
    <property type="evidence" value="ECO:0007669"/>
    <property type="project" value="InterPro"/>
</dbReference>
<protein>
    <submittedName>
        <fullName evidence="4">Gag-pol polyprotein</fullName>
    </submittedName>
</protein>
<name>A0A5A7Q3T8_STRAF</name>
<evidence type="ECO:0000313" key="4">
    <source>
        <dbReference type="EMBL" id="GER39825.1"/>
    </source>
</evidence>
<dbReference type="Proteomes" id="UP000325081">
    <property type="component" value="Unassembled WGS sequence"/>
</dbReference>
<keyword evidence="1" id="KW-0863">Zinc-finger</keyword>
<evidence type="ECO:0000313" key="5">
    <source>
        <dbReference type="Proteomes" id="UP000325081"/>
    </source>
</evidence>
<reference evidence="5" key="1">
    <citation type="journal article" date="2019" name="Curr. Biol.">
        <title>Genome Sequence of Striga asiatica Provides Insight into the Evolution of Plant Parasitism.</title>
        <authorList>
            <person name="Yoshida S."/>
            <person name="Kim S."/>
            <person name="Wafula E.K."/>
            <person name="Tanskanen J."/>
            <person name="Kim Y.M."/>
            <person name="Honaas L."/>
            <person name="Yang Z."/>
            <person name="Spallek T."/>
            <person name="Conn C.E."/>
            <person name="Ichihashi Y."/>
            <person name="Cheong K."/>
            <person name="Cui S."/>
            <person name="Der J.P."/>
            <person name="Gundlach H."/>
            <person name="Jiao Y."/>
            <person name="Hori C."/>
            <person name="Ishida J.K."/>
            <person name="Kasahara H."/>
            <person name="Kiba T."/>
            <person name="Kim M.S."/>
            <person name="Koo N."/>
            <person name="Laohavisit A."/>
            <person name="Lee Y.H."/>
            <person name="Lumba S."/>
            <person name="McCourt P."/>
            <person name="Mortimer J.C."/>
            <person name="Mutuku J.M."/>
            <person name="Nomura T."/>
            <person name="Sasaki-Sekimoto Y."/>
            <person name="Seto Y."/>
            <person name="Wang Y."/>
            <person name="Wakatake T."/>
            <person name="Sakakibara H."/>
            <person name="Demura T."/>
            <person name="Yamaguchi S."/>
            <person name="Yoneyama K."/>
            <person name="Manabe R.I."/>
            <person name="Nelson D.C."/>
            <person name="Schulman A.H."/>
            <person name="Timko M.P."/>
            <person name="dePamphilis C.W."/>
            <person name="Choi D."/>
            <person name="Shirasu K."/>
        </authorList>
    </citation>
    <scope>NUCLEOTIDE SEQUENCE [LARGE SCALE GENOMIC DNA]</scope>
    <source>
        <strain evidence="5">cv. UVA1</strain>
    </source>
</reference>
<feature type="chain" id="PRO_5022971725" evidence="2">
    <location>
        <begin position="23"/>
        <end position="150"/>
    </location>
</feature>
<dbReference type="AlphaFoldDB" id="A0A5A7Q3T8"/>
<dbReference type="EMBL" id="BKCP01005739">
    <property type="protein sequence ID" value="GER39825.1"/>
    <property type="molecule type" value="Genomic_DNA"/>
</dbReference>
<keyword evidence="2" id="KW-0732">Signal</keyword>
<gene>
    <name evidence="4" type="ORF">STAS_16460</name>
</gene>
<keyword evidence="1" id="KW-0479">Metal-binding</keyword>
<feature type="signal peptide" evidence="2">
    <location>
        <begin position="1"/>
        <end position="22"/>
    </location>
</feature>
<evidence type="ECO:0000256" key="2">
    <source>
        <dbReference type="SAM" id="SignalP"/>
    </source>
</evidence>
<comment type="caution">
    <text evidence="4">The sequence shown here is derived from an EMBL/GenBank/DDBJ whole genome shotgun (WGS) entry which is preliminary data.</text>
</comment>
<proteinExistence type="predicted"/>
<dbReference type="PROSITE" id="PS50158">
    <property type="entry name" value="ZF_CCHC"/>
    <property type="match status" value="1"/>
</dbReference>
<evidence type="ECO:0000256" key="1">
    <source>
        <dbReference type="PROSITE-ProRule" id="PRU00047"/>
    </source>
</evidence>
<keyword evidence="5" id="KW-1185">Reference proteome</keyword>
<keyword evidence="1" id="KW-0862">Zinc</keyword>
<evidence type="ECO:0000259" key="3">
    <source>
        <dbReference type="PROSITE" id="PS50158"/>
    </source>
</evidence>
<accession>A0A5A7Q3T8</accession>
<dbReference type="InterPro" id="IPR001878">
    <property type="entry name" value="Znf_CCHC"/>
</dbReference>
<feature type="domain" description="CCHC-type" evidence="3">
    <location>
        <begin position="88"/>
        <end position="103"/>
    </location>
</feature>
<dbReference type="InterPro" id="IPR036875">
    <property type="entry name" value="Znf_CCHC_sf"/>
</dbReference>